<reference evidence="2" key="1">
    <citation type="journal article" date="2019" name="Int. J. Syst. Evol. Microbiol.">
        <title>The Global Catalogue of Microorganisms (GCM) 10K type strain sequencing project: providing services to taxonomists for standard genome sequencing and annotation.</title>
        <authorList>
            <consortium name="The Broad Institute Genomics Platform"/>
            <consortium name="The Broad Institute Genome Sequencing Center for Infectious Disease"/>
            <person name="Wu L."/>
            <person name="Ma J."/>
        </authorList>
    </citation>
    <scope>NUCLEOTIDE SEQUENCE [LARGE SCALE GENOMIC DNA]</scope>
    <source>
        <strain evidence="2">JCM 12607</strain>
    </source>
</reference>
<dbReference type="Proteomes" id="UP001596915">
    <property type="component" value="Unassembled WGS sequence"/>
</dbReference>
<sequence>MSHSDYLPPLRAQRRTAAEAVGLFLDGRRAEAGRRLDDIDFGIRTYTDTATGRRFAEISDRAAEGRRGWGRVYIDLSATSRWSVQVPHPVADSGSEQLGIGVLRARRGGVLVMAGAHRNADKKGRADVAHRRDTVFDAVCDELAARRFPGLQVHGFADSTEPDYDVIASLGSADKGLPTARRAATALRHEGFAVCRAWARRCALEGRGNVQGREAEDQGVPFLHMEFSRTVRDDAARVRRASAAMAAALPS</sequence>
<organism evidence="1 2">
    <name type="scientific">Streptomyces sanglieri</name>
    <dbReference type="NCBI Taxonomy" id="193460"/>
    <lineage>
        <taxon>Bacteria</taxon>
        <taxon>Bacillati</taxon>
        <taxon>Actinomycetota</taxon>
        <taxon>Actinomycetes</taxon>
        <taxon>Kitasatosporales</taxon>
        <taxon>Streptomycetaceae</taxon>
        <taxon>Streptomyces</taxon>
    </lineage>
</organism>
<evidence type="ECO:0000313" key="1">
    <source>
        <dbReference type="EMBL" id="MFD0626710.1"/>
    </source>
</evidence>
<protein>
    <submittedName>
        <fullName evidence="1">Uncharacterized protein</fullName>
    </submittedName>
</protein>
<dbReference type="EMBL" id="JBHTGL010000008">
    <property type="protein sequence ID" value="MFD0626710.1"/>
    <property type="molecule type" value="Genomic_DNA"/>
</dbReference>
<evidence type="ECO:0000313" key="2">
    <source>
        <dbReference type="Proteomes" id="UP001596915"/>
    </source>
</evidence>
<comment type="caution">
    <text evidence="1">The sequence shown here is derived from an EMBL/GenBank/DDBJ whole genome shotgun (WGS) entry which is preliminary data.</text>
</comment>
<gene>
    <name evidence="1" type="ORF">ACFQ2K_32450</name>
</gene>
<name>A0ABW2WYV5_9ACTN</name>
<keyword evidence="2" id="KW-1185">Reference proteome</keyword>
<proteinExistence type="predicted"/>
<accession>A0ABW2WYV5</accession>